<dbReference type="PANTHER" id="PTHR10656">
    <property type="entry name" value="CELL FATE DETERMINING PROTEIN MAB21-RELATED"/>
    <property type="match status" value="1"/>
</dbReference>
<name>A0A8C2TVD2_COTJA</name>
<dbReference type="AlphaFoldDB" id="A0A8C2TVD2"/>
<reference evidence="2" key="3">
    <citation type="submission" date="2025-09" db="UniProtKB">
        <authorList>
            <consortium name="Ensembl"/>
        </authorList>
    </citation>
    <scope>IDENTIFICATION</scope>
</reference>
<dbReference type="Gene3D" id="1.10.1410.40">
    <property type="match status" value="1"/>
</dbReference>
<dbReference type="GO" id="GO:0016020">
    <property type="term" value="C:membrane"/>
    <property type="evidence" value="ECO:0007669"/>
    <property type="project" value="TreeGrafter"/>
</dbReference>
<dbReference type="PANTHER" id="PTHR10656:SF40">
    <property type="entry name" value="INOSITOL 1,4,5-TRISPHOSPHATE RECEPTOR-INTERACTING PROTEIN-LIKE 1"/>
    <property type="match status" value="1"/>
</dbReference>
<keyword evidence="3" id="KW-1185">Reference proteome</keyword>
<evidence type="ECO:0000256" key="1">
    <source>
        <dbReference type="SAM" id="Phobius"/>
    </source>
</evidence>
<keyword evidence="1" id="KW-0812">Transmembrane</keyword>
<dbReference type="SMART" id="SM01265">
    <property type="entry name" value="Mab-21"/>
    <property type="match status" value="1"/>
</dbReference>
<accession>A0A8C2TVD2</accession>
<dbReference type="Ensembl" id="ENSCJPT00005025394.1">
    <property type="protein sequence ID" value="ENSCJPP00005018236.1"/>
    <property type="gene ID" value="ENSCJPG00005014857.1"/>
</dbReference>
<dbReference type="PRINTS" id="PR02107">
    <property type="entry name" value="INOS145TPRIP"/>
</dbReference>
<evidence type="ECO:0000313" key="3">
    <source>
        <dbReference type="Proteomes" id="UP000694412"/>
    </source>
</evidence>
<keyword evidence="1" id="KW-0472">Membrane</keyword>
<evidence type="ECO:0008006" key="4">
    <source>
        <dbReference type="Google" id="ProtNLM"/>
    </source>
</evidence>
<protein>
    <recommendedName>
        <fullName evidence="4">Mab-21-like HhH/H2TH-like domain-containing protein</fullName>
    </recommendedName>
</protein>
<dbReference type="InterPro" id="IPR024810">
    <property type="entry name" value="MAB21L/cGLR"/>
</dbReference>
<keyword evidence="1" id="KW-1133">Transmembrane helix</keyword>
<reference evidence="2" key="2">
    <citation type="submission" date="2025-08" db="UniProtKB">
        <authorList>
            <consortium name="Ensembl"/>
        </authorList>
    </citation>
    <scope>IDENTIFICATION</scope>
</reference>
<dbReference type="Proteomes" id="UP000694412">
    <property type="component" value="Chromosome 2"/>
</dbReference>
<organism evidence="2 3">
    <name type="scientific">Coturnix japonica</name>
    <name type="common">Japanese quail</name>
    <name type="synonym">Coturnix coturnix japonica</name>
    <dbReference type="NCBI Taxonomy" id="93934"/>
    <lineage>
        <taxon>Eukaryota</taxon>
        <taxon>Metazoa</taxon>
        <taxon>Chordata</taxon>
        <taxon>Craniata</taxon>
        <taxon>Vertebrata</taxon>
        <taxon>Euteleostomi</taxon>
        <taxon>Archelosauria</taxon>
        <taxon>Archosauria</taxon>
        <taxon>Dinosauria</taxon>
        <taxon>Saurischia</taxon>
        <taxon>Theropoda</taxon>
        <taxon>Coelurosauria</taxon>
        <taxon>Aves</taxon>
        <taxon>Neognathae</taxon>
        <taxon>Galloanserae</taxon>
        <taxon>Galliformes</taxon>
        <taxon>Phasianidae</taxon>
        <taxon>Perdicinae</taxon>
        <taxon>Coturnix</taxon>
    </lineage>
</organism>
<reference evidence="2" key="1">
    <citation type="submission" date="2015-11" db="EMBL/GenBank/DDBJ databases">
        <authorList>
            <consortium name="International Coturnix japonica Genome Analysis Consortium"/>
            <person name="Warren W."/>
            <person name="Burt D.W."/>
            <person name="Antin P.B."/>
            <person name="Lanford R."/>
            <person name="Gros J."/>
            <person name="Wilson R.K."/>
        </authorList>
    </citation>
    <scope>NUCLEOTIDE SEQUENCE [LARGE SCALE GENOMIC DNA]</scope>
</reference>
<sequence>MREREVFLQEQMTLQWQHVENLGQSWIGIRALSSVLPYGKVCSLLERMRQVFLRKRMEKLPLSLPQLEESNLKKSRVDIQALLFSVLPYWKVCSVLCILFLFLWFMWKICKKFQRTEDIGDEESSIREQEKAEEEGSNLLRADVLWPEQIHRDNCEQVLLLFGRLINLCQYLVSDTFFPVPELPIGVGSAYEGWCPPENEPIFRLLVPLSAPRGHVFHLDLGAAGELPARNSRIRVDLECTCGREQEMGMRCFLHTSKEELGNQHPSLLRDFCEDAYLDVEKTVRWFQVLITNAWKYMPEAETCTMSVGFSGRSCRIHLTDIHKTDFVAETVFGVQQENTDIFLSSQETEAAFTPSTTWPQSCAVAEEKFFQHIATHDQGNTFNNLRYVQVGAHILAGQTFSPYQLRTVLMHLLTAIPLEGWHVSYFLQRMDDILRYLRCCVEEKRLNHFLIGNEDVPAEIILPQEFRASQPLNLLQHLVQDPDSYEQALQELQELQDRLTGLLIDSN</sequence>
<dbReference type="GeneTree" id="ENSGT01030000235253"/>
<proteinExistence type="predicted"/>
<dbReference type="InterPro" id="IPR026250">
    <property type="entry name" value="ITPRIP-like"/>
</dbReference>
<evidence type="ECO:0000313" key="2">
    <source>
        <dbReference type="Ensembl" id="ENSCJPP00005018236.1"/>
    </source>
</evidence>
<feature type="transmembrane region" description="Helical" evidence="1">
    <location>
        <begin position="81"/>
        <end position="107"/>
    </location>
</feature>